<keyword evidence="1" id="KW-1133">Transmembrane helix</keyword>
<feature type="transmembrane region" description="Helical" evidence="1">
    <location>
        <begin position="114"/>
        <end position="132"/>
    </location>
</feature>
<feature type="transmembrane region" description="Helical" evidence="1">
    <location>
        <begin position="61"/>
        <end position="80"/>
    </location>
</feature>
<keyword evidence="1" id="KW-0812">Transmembrane</keyword>
<dbReference type="RefSeq" id="WP_116694549.1">
    <property type="nucleotide sequence ID" value="NZ_QEHR01000005.1"/>
</dbReference>
<dbReference type="Proteomes" id="UP000245962">
    <property type="component" value="Unassembled WGS sequence"/>
</dbReference>
<feature type="transmembrane region" description="Helical" evidence="1">
    <location>
        <begin position="175"/>
        <end position="198"/>
    </location>
</feature>
<gene>
    <name evidence="3" type="ORF">DDV96_09665</name>
</gene>
<dbReference type="GO" id="GO:0004175">
    <property type="term" value="F:endopeptidase activity"/>
    <property type="evidence" value="ECO:0007669"/>
    <property type="project" value="UniProtKB-ARBA"/>
</dbReference>
<evidence type="ECO:0000256" key="1">
    <source>
        <dbReference type="SAM" id="Phobius"/>
    </source>
</evidence>
<dbReference type="GO" id="GO:0080120">
    <property type="term" value="P:CAAX-box protein maturation"/>
    <property type="evidence" value="ECO:0007669"/>
    <property type="project" value="UniProtKB-ARBA"/>
</dbReference>
<feature type="domain" description="CAAX prenyl protease 2/Lysostaphin resistance protein A-like" evidence="2">
    <location>
        <begin position="62"/>
        <end position="218"/>
    </location>
</feature>
<protein>
    <recommendedName>
        <fullName evidence="2">CAAX prenyl protease 2/Lysostaphin resistance protein A-like domain-containing protein</fullName>
    </recommendedName>
</protein>
<dbReference type="EMBL" id="QEHR01000005">
    <property type="protein sequence ID" value="PVW14772.1"/>
    <property type="molecule type" value="Genomic_DNA"/>
</dbReference>
<feature type="transmembrane region" description="Helical" evidence="1">
    <location>
        <begin position="205"/>
        <end position="230"/>
    </location>
</feature>
<accession>A0A2U0I0Z1</accession>
<evidence type="ECO:0000313" key="4">
    <source>
        <dbReference type="Proteomes" id="UP000245962"/>
    </source>
</evidence>
<keyword evidence="4" id="KW-1185">Reference proteome</keyword>
<keyword evidence="1" id="KW-0472">Membrane</keyword>
<dbReference type="AlphaFoldDB" id="A0A2U0I0Z1"/>
<feature type="transmembrane region" description="Helical" evidence="1">
    <location>
        <begin position="152"/>
        <end position="169"/>
    </location>
</feature>
<organism evidence="3 4">
    <name type="scientific">Marixanthomonas spongiae</name>
    <dbReference type="NCBI Taxonomy" id="2174845"/>
    <lineage>
        <taxon>Bacteria</taxon>
        <taxon>Pseudomonadati</taxon>
        <taxon>Bacteroidota</taxon>
        <taxon>Flavobacteriia</taxon>
        <taxon>Flavobacteriales</taxon>
        <taxon>Flavobacteriaceae</taxon>
        <taxon>Marixanthomonas</taxon>
    </lineage>
</organism>
<reference evidence="3 4" key="1">
    <citation type="submission" date="2018-04" db="EMBL/GenBank/DDBJ databases">
        <title>Marixanthomonas spongiae HN-E44 sp. nov., isolated from a marine sponge.</title>
        <authorList>
            <person name="Luo L."/>
            <person name="Zhuang L."/>
        </authorList>
    </citation>
    <scope>NUCLEOTIDE SEQUENCE [LARGE SCALE GENOMIC DNA]</scope>
    <source>
        <strain evidence="3 4">HN-E44</strain>
    </source>
</reference>
<feature type="transmembrane region" description="Helical" evidence="1">
    <location>
        <begin position="21"/>
        <end position="41"/>
    </location>
</feature>
<feature type="transmembrane region" description="Helical" evidence="1">
    <location>
        <begin position="92"/>
        <end position="108"/>
    </location>
</feature>
<dbReference type="OrthoDB" id="1453037at2"/>
<dbReference type="InterPro" id="IPR003675">
    <property type="entry name" value="Rce1/LyrA-like_dom"/>
</dbReference>
<evidence type="ECO:0000259" key="2">
    <source>
        <dbReference type="Pfam" id="PF02517"/>
    </source>
</evidence>
<dbReference type="Pfam" id="PF02517">
    <property type="entry name" value="Rce1-like"/>
    <property type="match status" value="1"/>
</dbReference>
<proteinExistence type="predicted"/>
<sequence>MVAIKTYTAKQGAKLVLKSYGAVWGFYFLFFTVLGILSTWFPELINSEYKQDRLLEMLNDQPLQLFVSAVIIAPIFEEVMFRSLIKPSYEDVLLFVSGWLSFFFMGFSEGLTNWYLRLLLMFVVFIAAYYLLQQLLPKKALAGIQQLLNRYVWAVLIFTSLIFGMAHIYNYVESFLLNVALFVMIIPRIVLGGVAGWLKLRTGVLIWPILFHFLNNAFVIAIMLIIDYAITN</sequence>
<evidence type="ECO:0000313" key="3">
    <source>
        <dbReference type="EMBL" id="PVW14772.1"/>
    </source>
</evidence>
<name>A0A2U0I0Z1_9FLAO</name>
<comment type="caution">
    <text evidence="3">The sequence shown here is derived from an EMBL/GenBank/DDBJ whole genome shotgun (WGS) entry which is preliminary data.</text>
</comment>